<protein>
    <submittedName>
        <fullName evidence="2">Uncharacterized protein</fullName>
    </submittedName>
</protein>
<dbReference type="EMBL" id="WNYA01001325">
    <property type="protein sequence ID" value="KAG8545966.1"/>
    <property type="molecule type" value="Genomic_DNA"/>
</dbReference>
<evidence type="ECO:0000313" key="3">
    <source>
        <dbReference type="Proteomes" id="UP000824782"/>
    </source>
</evidence>
<comment type="caution">
    <text evidence="2">The sequence shown here is derived from an EMBL/GenBank/DDBJ whole genome shotgun (WGS) entry which is preliminary data.</text>
</comment>
<proteinExistence type="predicted"/>
<feature type="compositionally biased region" description="Polar residues" evidence="1">
    <location>
        <begin position="45"/>
        <end position="64"/>
    </location>
</feature>
<feature type="region of interest" description="Disordered" evidence="1">
    <location>
        <begin position="1"/>
        <end position="67"/>
    </location>
</feature>
<organism evidence="2 3">
    <name type="scientific">Engystomops pustulosus</name>
    <name type="common">Tungara frog</name>
    <name type="synonym">Physalaemus pustulosus</name>
    <dbReference type="NCBI Taxonomy" id="76066"/>
    <lineage>
        <taxon>Eukaryota</taxon>
        <taxon>Metazoa</taxon>
        <taxon>Chordata</taxon>
        <taxon>Craniata</taxon>
        <taxon>Vertebrata</taxon>
        <taxon>Euteleostomi</taxon>
        <taxon>Amphibia</taxon>
        <taxon>Batrachia</taxon>
        <taxon>Anura</taxon>
        <taxon>Neobatrachia</taxon>
        <taxon>Hyloidea</taxon>
        <taxon>Leptodactylidae</taxon>
        <taxon>Leiuperinae</taxon>
        <taxon>Engystomops</taxon>
    </lineage>
</organism>
<accession>A0AAV6ZAE8</accession>
<dbReference type="Proteomes" id="UP000824782">
    <property type="component" value="Unassembled WGS sequence"/>
</dbReference>
<gene>
    <name evidence="2" type="ORF">GDO81_020012</name>
</gene>
<keyword evidence="3" id="KW-1185">Reference proteome</keyword>
<evidence type="ECO:0000256" key="1">
    <source>
        <dbReference type="SAM" id="MobiDB-lite"/>
    </source>
</evidence>
<name>A0AAV6ZAE8_ENGPU</name>
<sequence length="99" mass="10689">MTPPSEGDFNPFYQDPGPGPEPPCKNHTSASPAPGAVPHPHLQVATRTTAESPNQGPQGSQDPQLQPPVCTQRPLCIYCFLLSATDCYNQMLLCILLFL</sequence>
<evidence type="ECO:0000313" key="2">
    <source>
        <dbReference type="EMBL" id="KAG8545966.1"/>
    </source>
</evidence>
<reference evidence="2" key="1">
    <citation type="thesis" date="2020" institute="ProQuest LLC" country="789 East Eisenhower Parkway, Ann Arbor, MI, USA">
        <title>Comparative Genomics and Chromosome Evolution.</title>
        <authorList>
            <person name="Mudd A.B."/>
        </authorList>
    </citation>
    <scope>NUCLEOTIDE SEQUENCE</scope>
    <source>
        <strain evidence="2">237g6f4</strain>
        <tissue evidence="2">Blood</tissue>
    </source>
</reference>
<dbReference type="AlphaFoldDB" id="A0AAV6ZAE8"/>